<keyword evidence="6 11" id="KW-0698">rRNA processing</keyword>
<dbReference type="SUPFAM" id="SSF48371">
    <property type="entry name" value="ARM repeat"/>
    <property type="match status" value="2"/>
</dbReference>
<evidence type="ECO:0000256" key="12">
    <source>
        <dbReference type="SAM" id="MobiDB-lite"/>
    </source>
</evidence>
<dbReference type="PANTHER" id="PTHR13457">
    <property type="entry name" value="BAP28"/>
    <property type="match status" value="1"/>
</dbReference>
<name>A0A177F1C7_9EURO</name>
<dbReference type="RefSeq" id="XP_022510076.1">
    <property type="nucleotide sequence ID" value="XM_022657668.1"/>
</dbReference>
<evidence type="ECO:0000256" key="1">
    <source>
        <dbReference type="ARBA" id="ARBA00004604"/>
    </source>
</evidence>
<keyword evidence="8 11" id="KW-0687">Ribonucleoprotein</keyword>
<dbReference type="SMART" id="SM01036">
    <property type="entry name" value="BP28CT"/>
    <property type="match status" value="1"/>
</dbReference>
<evidence type="ECO:0000256" key="3">
    <source>
        <dbReference type="ARBA" id="ARBA00011399"/>
    </source>
</evidence>
<evidence type="ECO:0000313" key="14">
    <source>
        <dbReference type="EMBL" id="OAG38124.1"/>
    </source>
</evidence>
<dbReference type="InterPro" id="IPR022125">
    <property type="entry name" value="U3snoRNP10_N"/>
</dbReference>
<keyword evidence="5 11" id="KW-0690">Ribosome biogenesis</keyword>
<comment type="caution">
    <text evidence="14">The sequence shown here is derived from an EMBL/GenBank/DDBJ whole genome shotgun (WGS) entry which is preliminary data.</text>
</comment>
<dbReference type="GO" id="GO:0000462">
    <property type="term" value="P:maturation of SSU-rRNA from tricistronic rRNA transcript (SSU-rRNA, 5.8S rRNA, LSU-rRNA)"/>
    <property type="evidence" value="ECO:0007669"/>
    <property type="project" value="TreeGrafter"/>
</dbReference>
<feature type="compositionally biased region" description="Low complexity" evidence="12">
    <location>
        <begin position="2713"/>
        <end position="2725"/>
    </location>
</feature>
<gene>
    <name evidence="14" type="ORF">AYO21_07714</name>
</gene>
<comment type="subcellular location">
    <subcellularLocation>
        <location evidence="1 11">Nucleus</location>
        <location evidence="1 11">Nucleolus</location>
    </subcellularLocation>
</comment>
<evidence type="ECO:0000256" key="10">
    <source>
        <dbReference type="PROSITE-ProRule" id="PRU00103"/>
    </source>
</evidence>
<dbReference type="Proteomes" id="UP000077002">
    <property type="component" value="Unassembled WGS sequence"/>
</dbReference>
<dbReference type="SUPFAM" id="SSF48452">
    <property type="entry name" value="TPR-like"/>
    <property type="match status" value="1"/>
</dbReference>
<evidence type="ECO:0000256" key="7">
    <source>
        <dbReference type="ARBA" id="ARBA00023242"/>
    </source>
</evidence>
<proteinExistence type="inferred from homology"/>
<comment type="function">
    <text evidence="9">Involved in nucleolar processing of pre-18S ribosomal RNA. Involved in ribosome biosynthesis.</text>
</comment>
<keyword evidence="7 11" id="KW-0539">Nucleus</keyword>
<feature type="region of interest" description="Disordered" evidence="12">
    <location>
        <begin position="2713"/>
        <end position="2739"/>
    </location>
</feature>
<dbReference type="GeneID" id="34602867"/>
<evidence type="ECO:0000256" key="2">
    <source>
        <dbReference type="ARBA" id="ARBA00010559"/>
    </source>
</evidence>
<dbReference type="GO" id="GO:0030515">
    <property type="term" value="F:snoRNA binding"/>
    <property type="evidence" value="ECO:0007669"/>
    <property type="project" value="TreeGrafter"/>
</dbReference>
<accession>A0A177F1C7</accession>
<dbReference type="Pfam" id="PF08424">
    <property type="entry name" value="NRDE-2"/>
    <property type="match status" value="1"/>
</dbReference>
<evidence type="ECO:0000256" key="9">
    <source>
        <dbReference type="ARBA" id="ARBA00025076"/>
    </source>
</evidence>
<dbReference type="InterPro" id="IPR012954">
    <property type="entry name" value="BP28_C_dom"/>
</dbReference>
<dbReference type="EMBL" id="LVKK01000061">
    <property type="protein sequence ID" value="OAG38124.1"/>
    <property type="molecule type" value="Genomic_DNA"/>
</dbReference>
<dbReference type="Pfam" id="PF12397">
    <property type="entry name" value="U3snoRNP10"/>
    <property type="match status" value="1"/>
</dbReference>
<dbReference type="GO" id="GO:0032040">
    <property type="term" value="C:small-subunit processome"/>
    <property type="evidence" value="ECO:0007669"/>
    <property type="project" value="TreeGrafter"/>
</dbReference>
<feature type="domain" description="BP28 C-terminal" evidence="13">
    <location>
        <begin position="2495"/>
        <end position="2691"/>
    </location>
</feature>
<evidence type="ECO:0000256" key="5">
    <source>
        <dbReference type="ARBA" id="ARBA00022517"/>
    </source>
</evidence>
<dbReference type="PANTHER" id="PTHR13457:SF1">
    <property type="entry name" value="HEAT REPEAT-CONTAINING PROTEIN 1"/>
    <property type="match status" value="1"/>
</dbReference>
<evidence type="ECO:0000259" key="13">
    <source>
        <dbReference type="SMART" id="SM01036"/>
    </source>
</evidence>
<sequence length="2872" mass="320446">MGLHSHSPEVYESSLFVEDCKGDRQNLTYGSLDRHAIPRYRPAGQGGLLGLGPNYRIVSRSDTRLDVENIDIDSTRRSRRQSLLEDLPEDDAAENVPSGVSSESDLRKDFLSFDSGHPRKRRRMWAELEHVPLQEDESSESDLDSEAPSPSKDAFEEFKRDPARQRHIELLRATETRPEDVSAWLALIEYQPVLFGDAHSSRSYATPSSRTVVDLKISLYEQALSRVKGREGRDTLILGLMQEGKAIWDADKQASRWRTFLGDEASFDLWRLYLNFVQTNSVKFSFETCLSIYKQCLQKAGNESSDSRDASSIYVLLRLTLFLWHSGFTERAVGIWQALLEFNYFRPHISPSTELIPSFEGFWASEVARIGEEGSAGWRSNANGEVEARSDKDFQVRDMGFEAWATAETELERTAGLPARALDEVNDDDPYRVLLFSDIKDFLFSPTTVKGSWLLRDAFFLFSGLSPLSSLPESRVWERDPFIHSHLPLPGISVESDSPANSSFGFQLRFQEVFLASQQVNSRTHGVSLSSPARLVDSSFSFVRRAISQLTELAVDEESSDLHMEYAIALEAGVDLKSAKKQTRTFLKRKADSLKLYNIYALLECRLDNFEGAEKVWSTALSMRHSLGPKEQLDSFLLWRDWAYSYMRRRQFQRARALLNRITEAQVDLAQLRTESEETTEPSTTVRIKVDHYIKTHIEQSRSQNRAEQLPTLIDVLTLHRYLNADLSLDIALQTYHASLISFTGSSTISSAVLEAIHEQRARFIYAHSVTFGRSFKPRGLVPILKDSTEMFPDNLNLLLLHHYFLQKAGLFERLRQLDPKEEGPNDVQTGKSIVRCVLELMLELNRPSYSGSTDHSIRSAFKRVTQPGSPGHDSVEIWYTYVQWETSLIGIHGHSNLGRKTSKRPEEKAHISAAMATQSFYASLRACPWSKGLCMLGFTLPILRDAIGDARLRQVYQTMLDRAAMTSTFTAQLRTIAANSTSELDLRARRGAHAESLIFERSVAVKQDWETIYHVCVEGFRELCLLDTRLHEFEQNLYSPQSKTQDRELLNKTQNEALGLVIDRCLILLGSKVLLRPGLKAVEWLVRRFRVHVYNTDVLLATFLPYHETPLFENILRIIPSNRFVSGWKFLAPYHKEAASVPRRVVIYSATHNDAFFSLFNDYVLHACQEGVAHSSLLRFWGSVVVEAVTGRLSQVRNGRKEVQKQRTEDMLLKILPLLSEGFEIKDCPEFTVTCFTIVLVLAGGANLGDQVIDSLMMSIAPFIAEETSDSRSALACLAILVTKKTDMRVPRNVLDIFINTDDIGRRLSDLLKVVPLASLFEALISSATFGLKPKNIDKRMRIVECIFDVAEDHCASATKSRLLAPLLRKFFSTDYTLSAESTRLMHLLQTLAGSSKFSPSFSHAMSLAGCTQAEVEGLLQQTIEISRQPLLENTPMELDNLEDESLQDSEQAEAMLVSLPPETIESSFLASGNNRSPLFDQLTRTFALCHKNSQLLERFEQLPLWNKHEGKPTNLHFTFLLRVALGAFATPQRNAALRLLSGIIKAESLGPLQALIPYITVLLSDNSQLVRRAAVGCMAAVQEAASKEGNGEQITAQTVYDDLGMRNVKPLQSAQAVKILGQVYLPYLEEFVLDPTYIRRILQTTFTGNDRTPSSKAADIELKKSTKQALYDLLAGCALECSLLRVKIGILELLVDVHKVGSLSTSKILSPILETWASLNQEEAENAASSESLSLDQIDAVVVRLVNARDKDAVEHILSMLIEDRLQPRAALVNAFFDRITAIWKDMHHESQISAALRLFDMSFSKNSAQAAGSRHVLHAINLSTEILAAILDRSFSGLAEMQTDVPPRKRRRVSHGRESIPKDLAFELDISEARLTLALELVEDSKPQGHPQLLGGLFEVLIILRRLKDKGTSESPYLLNLCLSSILAIIDNARKSPRSTIDFSIVRTDLVTDCVRSSENPQVQSTALLLSAALASLAPDRILHSIMPIFTFMGKSILSKDDERSIYVTNRTIDEIIPPLVATLKKQDAKKLVHSTSSLLSSLVTAYDHVPQYRRAAFYQRLLSRLGADDFAFAVIALLASRRHAEDMSSFFASLMADLSASTQLLTFRKLVELSVDIFSEDPHDAVPLLDISRTSSDEKKEQEALTLLEVASKLLQSKTLKAQVKRLSKSDEAGNETFWVEFGVCMTRVLSMLKSQKSSHGSLTPSTRKCLSSLLELPSLADLLKIMPNLLQDMAQSGEGQQELQPLALRVLATQLQHTAPSSRDTKTQTQAIAFLPTLQHIIRSTDDEALRHAAIACVDRITEAYGRKNPEEVISASTALIESEFGLDSHNERTRIMSLLCLASTTEVLKEGSVPIVVQALPKVLRLLESFLTRQGESNTSEGRAELHDACFTLLSSFITHTPFIISDESITEIISLSYRSCLAEPDEVSRKEARLETLSLMAQRLDLKTLVSSLSQAWKLAVASGEKVDGEAITEFLDMLSQAIERNSKSAVVGAADEISAFILDVLDLRRLIQERDSADQQAHAETVALSDIEDVERRLHELGIVFIYKLNDTTFRPIFEGWVDWATRKNSGTSTSAEGNLQEDMARLARQASFYLFATHFFATLKSIVTSYASYLLPSMNDVLQSAIDGASLPVRGTKLNTPDQNSETKPSLHIDLSEDSSLQLYKSTITLLTTVATHDADGFFTSPSHFQPLVNLLIGQLGLTSSPKSRSKSTPGGNTEPKSKGKAKSSSSLRGMIFDTVIPCIVALATAVQDVPPHHHVLNHLLCQLRRSPSAAVRLASIRTHMTLTESSEVGDEWLQNVVLGQSSTAATEGGGGGVAVGGAGETMVYVNEMLEDDDEEVEGAVRDWVRTVRERVGEDVFEF</sequence>
<dbReference type="InterPro" id="IPR040191">
    <property type="entry name" value="UTP10"/>
</dbReference>
<feature type="repeat" description="HEAT" evidence="10">
    <location>
        <begin position="1557"/>
        <end position="1595"/>
    </location>
</feature>
<keyword evidence="15" id="KW-1185">Reference proteome</keyword>
<feature type="region of interest" description="Disordered" evidence="12">
    <location>
        <begin position="84"/>
        <end position="103"/>
    </location>
</feature>
<feature type="compositionally biased region" description="Acidic residues" evidence="12">
    <location>
        <begin position="134"/>
        <end position="145"/>
    </location>
</feature>
<dbReference type="OrthoDB" id="31183at2759"/>
<protein>
    <recommendedName>
        <fullName evidence="4 11">U3 small nucleolar RNA-associated protein 10</fullName>
    </recommendedName>
</protein>
<evidence type="ECO:0000256" key="11">
    <source>
        <dbReference type="RuleBase" id="RU367065"/>
    </source>
</evidence>
<organism evidence="14 15">
    <name type="scientific">Fonsecaea monophora</name>
    <dbReference type="NCBI Taxonomy" id="254056"/>
    <lineage>
        <taxon>Eukaryota</taxon>
        <taxon>Fungi</taxon>
        <taxon>Dikarya</taxon>
        <taxon>Ascomycota</taxon>
        <taxon>Pezizomycotina</taxon>
        <taxon>Eurotiomycetes</taxon>
        <taxon>Chaetothyriomycetidae</taxon>
        <taxon>Chaetothyriales</taxon>
        <taxon>Herpotrichiellaceae</taxon>
        <taxon>Fonsecaea</taxon>
    </lineage>
</organism>
<reference evidence="14 15" key="1">
    <citation type="submission" date="2016-03" db="EMBL/GenBank/DDBJ databases">
        <title>Draft genome sequence of the Fonsecaea monophora CBS 269.37.</title>
        <authorList>
            <person name="Bombassaro A."/>
            <person name="Vinicius W.A."/>
            <person name="De Hoog S."/>
            <person name="Sun J."/>
            <person name="Souza E.M."/>
            <person name="Raittz R.T."/>
            <person name="Costa F."/>
            <person name="Leao A.C."/>
            <person name="Tadra-Sfeir M.Z."/>
            <person name="Baura V."/>
            <person name="Balsanelli E."/>
            <person name="Pedrosa F.O."/>
            <person name="Moreno L.F."/>
            <person name="Steffens M.B."/>
            <person name="Xi L."/>
            <person name="Bocca A.L."/>
            <person name="Felipe M.S."/>
            <person name="Teixeira M."/>
            <person name="Telles Filho F.Q."/>
            <person name="Azevedo C.M."/>
            <person name="Gomes R."/>
            <person name="Vicente V.A."/>
        </authorList>
    </citation>
    <scope>NUCLEOTIDE SEQUENCE [LARGE SCALE GENOMIC DNA]</scope>
    <source>
        <strain evidence="14 15">CBS 269.37</strain>
    </source>
</reference>
<evidence type="ECO:0000256" key="8">
    <source>
        <dbReference type="ARBA" id="ARBA00023274"/>
    </source>
</evidence>
<comment type="similarity">
    <text evidence="2 11">Belongs to the HEATR1/UTP10 family.</text>
</comment>
<comment type="subunit">
    <text evidence="3 11">Component of the ribosomal small subunit (SSU) processome.</text>
</comment>
<feature type="region of interest" description="Disordered" evidence="12">
    <location>
        <begin position="132"/>
        <end position="159"/>
    </location>
</feature>
<dbReference type="InterPro" id="IPR021133">
    <property type="entry name" value="HEAT_type_2"/>
</dbReference>
<dbReference type="PROSITE" id="PS50077">
    <property type="entry name" value="HEAT_REPEAT"/>
    <property type="match status" value="1"/>
</dbReference>
<dbReference type="GO" id="GO:0030686">
    <property type="term" value="C:90S preribosome"/>
    <property type="evidence" value="ECO:0007669"/>
    <property type="project" value="TreeGrafter"/>
</dbReference>
<dbReference type="Gene3D" id="1.25.40.10">
    <property type="entry name" value="Tetratricopeptide repeat domain"/>
    <property type="match status" value="1"/>
</dbReference>
<dbReference type="GO" id="GO:0045943">
    <property type="term" value="P:positive regulation of transcription by RNA polymerase I"/>
    <property type="evidence" value="ECO:0007669"/>
    <property type="project" value="TreeGrafter"/>
</dbReference>
<dbReference type="InterPro" id="IPR011990">
    <property type="entry name" value="TPR-like_helical_dom_sf"/>
</dbReference>
<evidence type="ECO:0000256" key="4">
    <source>
        <dbReference type="ARBA" id="ARBA00015399"/>
    </source>
</evidence>
<dbReference type="InterPro" id="IPR013633">
    <property type="entry name" value="NRDE-2"/>
</dbReference>
<dbReference type="Pfam" id="PF08146">
    <property type="entry name" value="BP28CT"/>
    <property type="match status" value="1"/>
</dbReference>
<dbReference type="GO" id="GO:0034455">
    <property type="term" value="C:t-UTP complex"/>
    <property type="evidence" value="ECO:0007669"/>
    <property type="project" value="TreeGrafter"/>
</dbReference>
<dbReference type="InterPro" id="IPR016024">
    <property type="entry name" value="ARM-type_fold"/>
</dbReference>
<evidence type="ECO:0000256" key="6">
    <source>
        <dbReference type="ARBA" id="ARBA00022552"/>
    </source>
</evidence>
<evidence type="ECO:0000313" key="15">
    <source>
        <dbReference type="Proteomes" id="UP000077002"/>
    </source>
</evidence>